<proteinExistence type="predicted"/>
<evidence type="ECO:0000313" key="2">
    <source>
        <dbReference type="Proteomes" id="UP000464754"/>
    </source>
</evidence>
<keyword evidence="2" id="KW-1185">Reference proteome</keyword>
<dbReference type="AlphaFoldDB" id="A0A6N4TF70"/>
<dbReference type="KEGG" id="aarg:Aargi30884_01840"/>
<sequence>MKYRNTDNWKNEMKKAAKLNGADVPSMQQRFILEEFAQKIGSSVYGDRLILKGGFIVSTLLGMDTRTTRDLDVTCRTTIYGISEMEKIVKKVLDTPTESFFEYELADIRPAQKDDENAGFIVSINARKENISLNLKIDVSNNTLIYPDAIRTTLPSMFNEEDIKLLSYPLENIIAEKYETTLDRGEFNSRMRDLYDIYFLMKDSSNLVDENLLADTIIKVSEERGTLDNLYEFEEILEELQESSTFRTAFKRHGEKFGFEDITLNDVFETFREIQDFVERELNIDECVSMKV</sequence>
<organism evidence="1 2">
    <name type="scientific">Amedibacterium intestinale</name>
    <dbReference type="NCBI Taxonomy" id="2583452"/>
    <lineage>
        <taxon>Bacteria</taxon>
        <taxon>Bacillati</taxon>
        <taxon>Bacillota</taxon>
        <taxon>Erysipelotrichia</taxon>
        <taxon>Erysipelotrichales</taxon>
        <taxon>Erysipelotrichaceae</taxon>
        <taxon>Amedibacterium</taxon>
    </lineage>
</organism>
<accession>A0A6N4TF70</accession>
<dbReference type="InterPro" id="IPR014942">
    <property type="entry name" value="AbiEii"/>
</dbReference>
<gene>
    <name evidence="1" type="ORF">Aargi30884_01840</name>
</gene>
<dbReference type="RefSeq" id="WP_163051278.1">
    <property type="nucleotide sequence ID" value="NZ_AP019695.1"/>
</dbReference>
<dbReference type="Pfam" id="PF08843">
    <property type="entry name" value="AbiEii"/>
    <property type="match status" value="1"/>
</dbReference>
<name>A0A6N4TF70_9FIRM</name>
<dbReference type="Proteomes" id="UP000464754">
    <property type="component" value="Chromosome"/>
</dbReference>
<protein>
    <submittedName>
        <fullName evidence="1">Abortive infection protein</fullName>
    </submittedName>
</protein>
<evidence type="ECO:0000313" key="1">
    <source>
        <dbReference type="EMBL" id="BBK21281.1"/>
    </source>
</evidence>
<dbReference type="Gene3D" id="3.10.450.620">
    <property type="entry name" value="JHP933, nucleotidyltransferase-like core domain"/>
    <property type="match status" value="1"/>
</dbReference>
<dbReference type="EMBL" id="AP019695">
    <property type="protein sequence ID" value="BBK21281.1"/>
    <property type="molecule type" value="Genomic_DNA"/>
</dbReference>
<reference evidence="2" key="1">
    <citation type="submission" date="2019-05" db="EMBL/GenBank/DDBJ databases">
        <title>Complete genome sequencing of Absiella argi strain JCM 30884.</title>
        <authorList>
            <person name="Sakamoto M."/>
            <person name="Murakami T."/>
            <person name="Mori H."/>
        </authorList>
    </citation>
    <scope>NUCLEOTIDE SEQUENCE [LARGE SCALE GENOMIC DNA]</scope>
    <source>
        <strain evidence="2">JCM 30884</strain>
    </source>
</reference>